<name>A0A135S9Q1_9PEZI</name>
<evidence type="ECO:0000313" key="3">
    <source>
        <dbReference type="EMBL" id="KXH32645.1"/>
    </source>
</evidence>
<feature type="region of interest" description="Disordered" evidence="1">
    <location>
        <begin position="150"/>
        <end position="172"/>
    </location>
</feature>
<evidence type="ECO:0000256" key="1">
    <source>
        <dbReference type="SAM" id="MobiDB-lite"/>
    </source>
</evidence>
<feature type="domain" description="DUF6604" evidence="2">
    <location>
        <begin position="16"/>
        <end position="253"/>
    </location>
</feature>
<dbReference type="EMBL" id="JFBX01000632">
    <property type="protein sequence ID" value="KXH32645.1"/>
    <property type="molecule type" value="Genomic_DNA"/>
</dbReference>
<accession>A0A135S9Q1</accession>
<dbReference type="AlphaFoldDB" id="A0A135S9Q1"/>
<evidence type="ECO:0000313" key="4">
    <source>
        <dbReference type="Proteomes" id="UP000070328"/>
    </source>
</evidence>
<keyword evidence="4" id="KW-1185">Reference proteome</keyword>
<organism evidence="3 4">
    <name type="scientific">Colletotrichum simmondsii</name>
    <dbReference type="NCBI Taxonomy" id="703756"/>
    <lineage>
        <taxon>Eukaryota</taxon>
        <taxon>Fungi</taxon>
        <taxon>Dikarya</taxon>
        <taxon>Ascomycota</taxon>
        <taxon>Pezizomycotina</taxon>
        <taxon>Sordariomycetes</taxon>
        <taxon>Hypocreomycetidae</taxon>
        <taxon>Glomerellales</taxon>
        <taxon>Glomerellaceae</taxon>
        <taxon>Colletotrichum</taxon>
        <taxon>Colletotrichum acutatum species complex</taxon>
    </lineage>
</organism>
<protein>
    <recommendedName>
        <fullName evidence="2">DUF6604 domain-containing protein</fullName>
    </recommendedName>
</protein>
<proteinExistence type="predicted"/>
<dbReference type="Proteomes" id="UP000070328">
    <property type="component" value="Unassembled WGS sequence"/>
</dbReference>
<dbReference type="PANTHER" id="PTHR38795:SF1">
    <property type="entry name" value="DUF6604 DOMAIN-CONTAINING PROTEIN"/>
    <property type="match status" value="1"/>
</dbReference>
<dbReference type="OrthoDB" id="4821062at2759"/>
<dbReference type="PANTHER" id="PTHR38795">
    <property type="entry name" value="DUF6604 DOMAIN-CONTAINING PROTEIN"/>
    <property type="match status" value="1"/>
</dbReference>
<reference evidence="3 4" key="1">
    <citation type="submission" date="2014-02" db="EMBL/GenBank/DDBJ databases">
        <title>The genome sequence of Colletotrichum simmondsii CBS122122.</title>
        <authorList>
            <person name="Baroncelli R."/>
            <person name="Thon M.R."/>
        </authorList>
    </citation>
    <scope>NUCLEOTIDE SEQUENCE [LARGE SCALE GENOMIC DNA]</scope>
    <source>
        <strain evidence="3 4">CBS122122</strain>
    </source>
</reference>
<sequence length="794" mass="89407">MSSGDSRSLRASYEAYKLSTNCFLGWMVAQYQSARPGDENPRPITFTSDIVEVAKILHESNTVVPLSIIGALHHAIEKRQDVGNIYKASGAEDPSHDHFVKSDDGIRLQETSRILKPLVEASKRLPNSEIPGIDAVTLNQFAALALEEEENDDDGDVSPILPSTSKVSAAPHRRSAKGKVVVRQQHCKVEVFLEDDDMCRVFEVSFLLYQAALMRDQLMQFWTEAAKRTLPIPVAAWLTSTVFLLGNQLVGEYFPMNSEEMHEYCVKVLKFLDAQPEINSEIDGMFNFVRFCDFYDFIQSWKRNRDQFAQRGDLLKSEHDNVLIRRDPDTPHVHTTPDGKYDEEHMLGVLEVLQNSCEYWNGKRPVERLEVHEKASLVRAGSSEPLLYYLTDFHDCVDIPPPGEEQSDLMDPPDHTASTDVPYIAPSVGLVLGLDLLITTFDVFRWPNGESNKDLDARDNALELATQMRTAVDSSSKVVRASLDNASYTALLEKMDEFHGALDAYATEDCNQFYYRAPWTAGAHMGEMLFQAQHMGRYLAGCCTGGGLCIVPATLHLYNALRRSDFNLAEIPIMEEVCNLFKVNVFQGDLPDRNFLSIYRRIVYGGPLNKTKSAIEWKSNESIVPPLSSIFCDQHAVNHKTGPDFLARINGQSAPTTKAQEEKIVKKSALQPQPLTTVIHMAKETVLAEFNGPVPVARINYFAIFNLCVKVLENFGKIIDESDLKDAVKFIPPVELHAIRGMSMVDSVLDIIVEYSKTYRKRKKLSELKWLVHASKAFEVVDRNATLSQFLWNV</sequence>
<evidence type="ECO:0000259" key="2">
    <source>
        <dbReference type="Pfam" id="PF20253"/>
    </source>
</evidence>
<dbReference type="Pfam" id="PF20253">
    <property type="entry name" value="DUF6604"/>
    <property type="match status" value="1"/>
</dbReference>
<gene>
    <name evidence="3" type="ORF">CSIM01_08010</name>
</gene>
<comment type="caution">
    <text evidence="3">The sequence shown here is derived from an EMBL/GenBank/DDBJ whole genome shotgun (WGS) entry which is preliminary data.</text>
</comment>
<dbReference type="InterPro" id="IPR046539">
    <property type="entry name" value="DUF6604"/>
</dbReference>